<dbReference type="Proteomes" id="UP000662314">
    <property type="component" value="Unassembled WGS sequence"/>
</dbReference>
<gene>
    <name evidence="1" type="ORF">I8752_25905</name>
</gene>
<reference evidence="1 2" key="1">
    <citation type="journal article" date="2021" name="Int. J. Syst. Evol. Microbiol.">
        <title>Amazonocrinis nigriterrae gen. nov., sp. nov., Atlanticothrix silvestris gen. nov., sp. nov. and Dendronalium phyllosphericum gen. nov., sp. nov., nostocacean cyanobacteria from Brazilian environments.</title>
        <authorList>
            <person name="Alvarenga D.O."/>
            <person name="Andreote A.P.D."/>
            <person name="Branco L.H.Z."/>
            <person name="Delbaje E."/>
            <person name="Cruz R.B."/>
            <person name="Varani A.M."/>
            <person name="Fiore M.F."/>
        </authorList>
    </citation>
    <scope>NUCLEOTIDE SEQUENCE [LARGE SCALE GENOMIC DNA]</scope>
    <source>
        <strain evidence="1 2">CENA369</strain>
    </source>
</reference>
<keyword evidence="2" id="KW-1185">Reference proteome</keyword>
<dbReference type="EMBL" id="JAECZA010000228">
    <property type="protein sequence ID" value="MBH8576364.1"/>
    <property type="molecule type" value="Genomic_DNA"/>
</dbReference>
<organism evidence="1 2">
    <name type="scientific">Dendronalium phyllosphericum CENA369</name>
    <dbReference type="NCBI Taxonomy" id="1725256"/>
    <lineage>
        <taxon>Bacteria</taxon>
        <taxon>Bacillati</taxon>
        <taxon>Cyanobacteriota</taxon>
        <taxon>Cyanophyceae</taxon>
        <taxon>Nostocales</taxon>
        <taxon>Nostocaceae</taxon>
        <taxon>Dendronalium</taxon>
        <taxon>Dendronalium phyllosphericum</taxon>
    </lineage>
</organism>
<sequence>MSQCVGQVKRLEATGEPEGQLEGWFKTAKDRFGLHRFGESALLVGFPSGATCTGRVSHATCHNGGNPPSGDARRLANAALTQLPAEGNPSLRSLVHR</sequence>
<evidence type="ECO:0000313" key="1">
    <source>
        <dbReference type="EMBL" id="MBH8576364.1"/>
    </source>
</evidence>
<dbReference type="RefSeq" id="WP_214435095.1">
    <property type="nucleotide sequence ID" value="NZ_CAWPUQ010000155.1"/>
</dbReference>
<evidence type="ECO:0000313" key="2">
    <source>
        <dbReference type="Proteomes" id="UP000662314"/>
    </source>
</evidence>
<dbReference type="AlphaFoldDB" id="A0A8J7LHX7"/>
<proteinExistence type="predicted"/>
<comment type="caution">
    <text evidence="1">The sequence shown here is derived from an EMBL/GenBank/DDBJ whole genome shotgun (WGS) entry which is preliminary data.</text>
</comment>
<protein>
    <submittedName>
        <fullName evidence="1">Uncharacterized protein</fullName>
    </submittedName>
</protein>
<accession>A0A8J7LHX7</accession>
<name>A0A8J7LHX7_9NOST</name>